<dbReference type="KEGG" id="aay:WYH_00218"/>
<protein>
    <submittedName>
        <fullName evidence="1">Uncharacterized protein</fullName>
    </submittedName>
</protein>
<dbReference type="RefSeq" id="WP_046902351.1">
    <property type="nucleotide sequence ID" value="NZ_CP011452.2"/>
</dbReference>
<evidence type="ECO:0000313" key="2">
    <source>
        <dbReference type="Proteomes" id="UP000034392"/>
    </source>
</evidence>
<sequence>MDAQIYFIFAWMLIAGTLALNVLSAGMAAILHIWRGEMRQHSRITLSALIAALFPLSGVLFVAAAEAFMGPDGVTVFFGVVIIMALAMVVGGLLALLMAIIVTRRLAGGQDRSAVFE</sequence>
<gene>
    <name evidence="1" type="ORF">WYH_00218</name>
</gene>
<accession>A0A0F7KQ66</accession>
<evidence type="ECO:0000313" key="1">
    <source>
        <dbReference type="EMBL" id="AKH41282.1"/>
    </source>
</evidence>
<name>A0A0F7KQ66_9SPHN</name>
<dbReference type="PATRIC" id="fig|1267766.3.peg.224"/>
<dbReference type="AlphaFoldDB" id="A0A0F7KQ66"/>
<proteinExistence type="predicted"/>
<dbReference type="EMBL" id="CP011452">
    <property type="protein sequence ID" value="AKH41282.1"/>
    <property type="molecule type" value="Genomic_DNA"/>
</dbReference>
<dbReference type="STRING" id="1267766.WYH_00218"/>
<reference evidence="1" key="1">
    <citation type="submission" date="2015-05" db="EMBL/GenBank/DDBJ databases">
        <title>The complete genome of Altererythrobacter atlanticus strain 26DY36.</title>
        <authorList>
            <person name="Wu Y.-H."/>
            <person name="Cheng H."/>
            <person name="Wu X.-W."/>
        </authorList>
    </citation>
    <scope>NUCLEOTIDE SEQUENCE [LARGE SCALE GENOMIC DNA]</scope>
    <source>
        <strain evidence="1">26DY36</strain>
    </source>
</reference>
<keyword evidence="2" id="KW-1185">Reference proteome</keyword>
<dbReference type="Proteomes" id="UP000034392">
    <property type="component" value="Chromosome"/>
</dbReference>
<organism evidence="1 2">
    <name type="scientific">Croceibacterium atlanticum</name>
    <dbReference type="NCBI Taxonomy" id="1267766"/>
    <lineage>
        <taxon>Bacteria</taxon>
        <taxon>Pseudomonadati</taxon>
        <taxon>Pseudomonadota</taxon>
        <taxon>Alphaproteobacteria</taxon>
        <taxon>Sphingomonadales</taxon>
        <taxon>Erythrobacteraceae</taxon>
        <taxon>Croceibacterium</taxon>
    </lineage>
</organism>